<feature type="chain" id="PRO_5009192275" description="Sulfite exporter TauE/SafE" evidence="7">
    <location>
        <begin position="17"/>
        <end position="614"/>
    </location>
</feature>
<feature type="compositionally biased region" description="Low complexity" evidence="5">
    <location>
        <begin position="37"/>
        <end position="49"/>
    </location>
</feature>
<dbReference type="InterPro" id="IPR002781">
    <property type="entry name" value="TM_pro_TauE-like"/>
</dbReference>
<dbReference type="GO" id="GO:0031464">
    <property type="term" value="C:Cul4A-RING E3 ubiquitin ligase complex"/>
    <property type="evidence" value="ECO:0007669"/>
    <property type="project" value="TreeGrafter"/>
</dbReference>
<protein>
    <recommendedName>
        <fullName evidence="10">Sulfite exporter TauE/SafE</fullName>
    </recommendedName>
</protein>
<keyword evidence="2 6" id="KW-0812">Transmembrane</keyword>
<evidence type="ECO:0000256" key="7">
    <source>
        <dbReference type="SAM" id="SignalP"/>
    </source>
</evidence>
<evidence type="ECO:0000256" key="4">
    <source>
        <dbReference type="ARBA" id="ARBA00023136"/>
    </source>
</evidence>
<feature type="region of interest" description="Disordered" evidence="5">
    <location>
        <begin position="23"/>
        <end position="49"/>
    </location>
</feature>
<evidence type="ECO:0000256" key="5">
    <source>
        <dbReference type="SAM" id="MobiDB-lite"/>
    </source>
</evidence>
<feature type="transmembrane region" description="Helical" evidence="6">
    <location>
        <begin position="268"/>
        <end position="288"/>
    </location>
</feature>
<dbReference type="PANTHER" id="PTHR14255:SF3">
    <property type="entry name" value="SULFITE EXPORTER TAUE_SAFE FAMILY PROTEIN 5-RELATED"/>
    <property type="match status" value="1"/>
</dbReference>
<evidence type="ECO:0000256" key="6">
    <source>
        <dbReference type="SAM" id="Phobius"/>
    </source>
</evidence>
<dbReference type="Pfam" id="PF01925">
    <property type="entry name" value="TauE"/>
    <property type="match status" value="2"/>
</dbReference>
<feature type="transmembrane region" description="Helical" evidence="6">
    <location>
        <begin position="466"/>
        <end position="489"/>
    </location>
</feature>
<dbReference type="AlphaFoldDB" id="A0A1E7EUZ3"/>
<keyword evidence="9" id="KW-1185">Reference proteome</keyword>
<dbReference type="GO" id="GO:0016020">
    <property type="term" value="C:membrane"/>
    <property type="evidence" value="ECO:0007669"/>
    <property type="project" value="UniProtKB-SubCell"/>
</dbReference>
<feature type="transmembrane region" description="Helical" evidence="6">
    <location>
        <begin position="570"/>
        <end position="592"/>
    </location>
</feature>
<name>A0A1E7EUZ3_9STRA</name>
<organism evidence="8 9">
    <name type="scientific">Fragilariopsis cylindrus CCMP1102</name>
    <dbReference type="NCBI Taxonomy" id="635003"/>
    <lineage>
        <taxon>Eukaryota</taxon>
        <taxon>Sar</taxon>
        <taxon>Stramenopiles</taxon>
        <taxon>Ochrophyta</taxon>
        <taxon>Bacillariophyta</taxon>
        <taxon>Bacillariophyceae</taxon>
        <taxon>Bacillariophycidae</taxon>
        <taxon>Bacillariales</taxon>
        <taxon>Bacillariaceae</taxon>
        <taxon>Fragilariopsis</taxon>
    </lineage>
</organism>
<keyword evidence="3 6" id="KW-1133">Transmembrane helix</keyword>
<comment type="subcellular location">
    <subcellularLocation>
        <location evidence="1">Membrane</location>
        <topology evidence="1">Multi-pass membrane protein</topology>
    </subcellularLocation>
</comment>
<feature type="compositionally biased region" description="Basic and acidic residues" evidence="5">
    <location>
        <begin position="110"/>
        <end position="130"/>
    </location>
</feature>
<feature type="compositionally biased region" description="Low complexity" evidence="5">
    <location>
        <begin position="92"/>
        <end position="103"/>
    </location>
</feature>
<feature type="transmembrane region" description="Helical" evidence="6">
    <location>
        <begin position="416"/>
        <end position="440"/>
    </location>
</feature>
<evidence type="ECO:0000313" key="9">
    <source>
        <dbReference type="Proteomes" id="UP000095751"/>
    </source>
</evidence>
<dbReference type="KEGG" id="fcy:FRACYDRAFT_195311"/>
<feature type="signal peptide" evidence="7">
    <location>
        <begin position="1"/>
        <end position="16"/>
    </location>
</feature>
<feature type="region of interest" description="Disordered" evidence="5">
    <location>
        <begin position="92"/>
        <end position="130"/>
    </location>
</feature>
<dbReference type="PANTHER" id="PTHR14255">
    <property type="entry name" value="CEREBLON"/>
    <property type="match status" value="1"/>
</dbReference>
<feature type="transmembrane region" description="Helical" evidence="6">
    <location>
        <begin position="240"/>
        <end position="262"/>
    </location>
</feature>
<dbReference type="GO" id="GO:0016567">
    <property type="term" value="P:protein ubiquitination"/>
    <property type="evidence" value="ECO:0007669"/>
    <property type="project" value="TreeGrafter"/>
</dbReference>
<feature type="transmembrane region" description="Helical" evidence="6">
    <location>
        <begin position="208"/>
        <end position="228"/>
    </location>
</feature>
<reference evidence="8 9" key="1">
    <citation type="submission" date="2016-09" db="EMBL/GenBank/DDBJ databases">
        <title>Extensive genetic diversity and differential bi-allelic expression allows diatom success in the polar Southern Ocean.</title>
        <authorList>
            <consortium name="DOE Joint Genome Institute"/>
            <person name="Mock T."/>
            <person name="Otillar R.P."/>
            <person name="Strauss J."/>
            <person name="Dupont C."/>
            <person name="Frickenhaus S."/>
            <person name="Maumus F."/>
            <person name="Mcmullan M."/>
            <person name="Sanges R."/>
            <person name="Schmutz J."/>
            <person name="Toseland A."/>
            <person name="Valas R."/>
            <person name="Veluchamy A."/>
            <person name="Ward B.J."/>
            <person name="Allen A."/>
            <person name="Barry K."/>
            <person name="Falciatore A."/>
            <person name="Ferrante M."/>
            <person name="Fortunato A.E."/>
            <person name="Gloeckner G."/>
            <person name="Gruber A."/>
            <person name="Hipkin R."/>
            <person name="Janech M."/>
            <person name="Kroth P."/>
            <person name="Leese F."/>
            <person name="Lindquist E."/>
            <person name="Lyon B.R."/>
            <person name="Martin J."/>
            <person name="Mayer C."/>
            <person name="Parker M."/>
            <person name="Quesneville H."/>
            <person name="Raymond J."/>
            <person name="Uhlig C."/>
            <person name="Valentin K.U."/>
            <person name="Worden A.Z."/>
            <person name="Armbrust E.V."/>
            <person name="Bowler C."/>
            <person name="Green B."/>
            <person name="Moulton V."/>
            <person name="Van Oosterhout C."/>
            <person name="Grigoriev I."/>
        </authorList>
    </citation>
    <scope>NUCLEOTIDE SEQUENCE [LARGE SCALE GENOMIC DNA]</scope>
    <source>
        <strain evidence="8 9">CCMP1102</strain>
    </source>
</reference>
<evidence type="ECO:0000313" key="8">
    <source>
        <dbReference type="EMBL" id="OEU09353.1"/>
    </source>
</evidence>
<sequence length="614" mass="67869">MRIALFLLVVPGLALGKIETNTNTAEAHQSNTKSDFSKSSSSSSSSSSSWKNKIVFWNNPSHEEVAFHTPDVDAFSNKNKYNENEEEINEFTEWNNNDNNNNDNNDEDDDLKKHRDLSSSSDSDSRDNADDYWRNPDYWDDYVGDDDDFYRYVGDAIPPSLLPLTRRDVIGFMLASLGATLGSLGGIGGGGLVVPIYIIATGLTPKQAIPLGSVTVLGGSLAGIMLNLRRRHPLADRPIIDWDLILVMEPLVLVGTVFGSILHRVISGKVLSVLLVLLLSIVAHSTLAKAKRMYDAEKRYIEHLKSARSDYLSRVANRGGDSYIPPSPVRTQTFETKSFDTTPVSPRMDVYERQRILILNPDFVTLRSDLIEQEKVTPRSKVLALTAKFSVLMFLNVTLGGGAFKSPWGIQCGSVAFWVVHIIMIAFLVSSAWAAQTYLVNRHELKEIIRFDYVHGDIKWDQRKAVVYPCTFILAGLFAGMFGIGGGMITVPLMLAMGVHPAICIATSSTMVFFTTLLTSSSFAVFNLIMWDYAVVCFVLGFIGSLIGMGIMQRARQTPTGAANFERNSFIAYCTGSVIMLCALLMTLQYVIQIVRNGDSSYAEGGLCEGYRIN</sequence>
<keyword evidence="7" id="KW-0732">Signal</keyword>
<evidence type="ECO:0000256" key="1">
    <source>
        <dbReference type="ARBA" id="ARBA00004141"/>
    </source>
</evidence>
<proteinExistence type="predicted"/>
<evidence type="ECO:0000256" key="3">
    <source>
        <dbReference type="ARBA" id="ARBA00022989"/>
    </source>
</evidence>
<feature type="transmembrane region" description="Helical" evidence="6">
    <location>
        <begin position="382"/>
        <end position="404"/>
    </location>
</feature>
<dbReference type="OrthoDB" id="434519at2759"/>
<dbReference type="InParanoid" id="A0A1E7EUZ3"/>
<accession>A0A1E7EUZ3</accession>
<feature type="transmembrane region" description="Helical" evidence="6">
    <location>
        <begin position="495"/>
        <end position="518"/>
    </location>
</feature>
<feature type="compositionally biased region" description="Polar residues" evidence="5">
    <location>
        <begin position="23"/>
        <end position="34"/>
    </location>
</feature>
<evidence type="ECO:0008006" key="10">
    <source>
        <dbReference type="Google" id="ProtNLM"/>
    </source>
</evidence>
<keyword evidence="4 6" id="KW-0472">Membrane</keyword>
<dbReference type="Proteomes" id="UP000095751">
    <property type="component" value="Unassembled WGS sequence"/>
</dbReference>
<dbReference type="EMBL" id="KV784375">
    <property type="protein sequence ID" value="OEU09353.1"/>
    <property type="molecule type" value="Genomic_DNA"/>
</dbReference>
<feature type="transmembrane region" description="Helical" evidence="6">
    <location>
        <begin position="530"/>
        <end position="550"/>
    </location>
</feature>
<gene>
    <name evidence="8" type="ORF">FRACYDRAFT_195311</name>
</gene>
<evidence type="ECO:0000256" key="2">
    <source>
        <dbReference type="ARBA" id="ARBA00022692"/>
    </source>
</evidence>